<dbReference type="EnsemblMetazoa" id="XM_031922353">
    <property type="protein sequence ID" value="XP_031778213"/>
    <property type="gene ID" value="LOC116416028"/>
</dbReference>
<dbReference type="KEGG" id="nvi:116416028"/>
<reference evidence="1" key="1">
    <citation type="submission" date="2021-01" db="UniProtKB">
        <authorList>
            <consortium name="EnsemblMetazoa"/>
        </authorList>
    </citation>
    <scope>IDENTIFICATION</scope>
</reference>
<dbReference type="RefSeq" id="XP_031778213.1">
    <property type="nucleotide sequence ID" value="XM_031922353.1"/>
</dbReference>
<evidence type="ECO:0000313" key="1">
    <source>
        <dbReference type="EnsemblMetazoa" id="XP_031778213"/>
    </source>
</evidence>
<dbReference type="GeneID" id="116416028"/>
<evidence type="ECO:0008006" key="3">
    <source>
        <dbReference type="Google" id="ProtNLM"/>
    </source>
</evidence>
<protein>
    <recommendedName>
        <fullName evidence="3">THAP-type domain-containing protein</fullName>
    </recommendedName>
</protein>
<dbReference type="Proteomes" id="UP000002358">
    <property type="component" value="Unassembled WGS sequence"/>
</dbReference>
<dbReference type="OrthoDB" id="6628944at2759"/>
<keyword evidence="2" id="KW-1185">Reference proteome</keyword>
<dbReference type="AlphaFoldDB" id="A0A7M7T6P4"/>
<dbReference type="InParanoid" id="A0A7M7T6P4"/>
<proteinExistence type="predicted"/>
<organism evidence="1 2">
    <name type="scientific">Nasonia vitripennis</name>
    <name type="common">Parasitic wasp</name>
    <dbReference type="NCBI Taxonomy" id="7425"/>
    <lineage>
        <taxon>Eukaryota</taxon>
        <taxon>Metazoa</taxon>
        <taxon>Ecdysozoa</taxon>
        <taxon>Arthropoda</taxon>
        <taxon>Hexapoda</taxon>
        <taxon>Insecta</taxon>
        <taxon>Pterygota</taxon>
        <taxon>Neoptera</taxon>
        <taxon>Endopterygota</taxon>
        <taxon>Hymenoptera</taxon>
        <taxon>Apocrita</taxon>
        <taxon>Proctotrupomorpha</taxon>
        <taxon>Chalcidoidea</taxon>
        <taxon>Pteromalidae</taxon>
        <taxon>Pteromalinae</taxon>
        <taxon>Nasonia</taxon>
    </lineage>
</organism>
<accession>A0A7M7T6P4</accession>
<name>A0A7M7T6P4_NASVI</name>
<dbReference type="SMR" id="A0A7M7T6P4"/>
<evidence type="ECO:0000313" key="2">
    <source>
        <dbReference type="Proteomes" id="UP000002358"/>
    </source>
</evidence>
<sequence length="183" mass="20659">MVTFVSRICSIHFAEYCFERKPNHLIVPGNTNIVRLSKTAIPTLNLHNNDDGARCGRKRKLVQYCIAINKPLLKKSTNNLEGLTVDDSVRGKENVGCAAQDNFEKQTDSVVSVTSEEPALEDQYLTKLQSHEPAHNCEVTRLQEENRSLQAGKNGLKSVNNFLKTQNNDLKIQNEELENRCFT</sequence>